<dbReference type="OMA" id="STQEWCL"/>
<dbReference type="PANTHER" id="PTHR11567:SF127">
    <property type="entry name" value="HISTIDINE ACID PHOSPHATASE"/>
    <property type="match status" value="1"/>
</dbReference>
<dbReference type="RefSeq" id="XP_040646021.1">
    <property type="nucleotide sequence ID" value="XM_040789068.1"/>
</dbReference>
<sequence>MLIYGLPIALLALQGPATVSAQDSDSTEKVWGVFAFTVHGDSKPSVLTSSRPLTDYGANELAAAASAFRYRYVSTPAGSATGIQNISPIILDSNDVDVLSTTGQNIVGSAQAFMQGLYPPLGSMNIPGNQIANGSFAQAPLNGYQYPRIVTVGEADPQSVLVEGHAMCDMYHAAEGEYRGSDEVQDITRDTEAFYRRLWKQALSGVYDWSSATYTNAVAISEYLDYEAVHNDSLLESLHDTDIIRARSLADQYLWRTNSQQSASSGSMIGVASPIAGQTLASSILEAFDLNVQESGTRQKMTLLFGGDEPAVALSSVMGLASQHQPNFYSRLVRGGSFVFELYSFEKRSNLYPSYPGIDNLYVRFLLHNGTDNTTDFQAYSLFGHSPSQAAIPYTEFRSELETFAVASTQEWCLRCNAQTVFCNGVLDQSGSQPWKKNKGMTPAVAGVIGAVTTLAVVGLTAIIAFLLCRARKGSPKKGSLGGFKGSGKLASDTDVTFGEPIWGNSKAEDTEPSNGLAAGVGVAVQGHERTGSWEMGQGKKRNENIQPDGVEMRSPFEDQEEDWHMHSGVQAVEARENV</sequence>
<dbReference type="Proteomes" id="UP000070168">
    <property type="component" value="Unassembled WGS sequence"/>
</dbReference>
<keyword evidence="6" id="KW-1185">Reference proteome</keyword>
<dbReference type="Gene3D" id="3.40.50.1240">
    <property type="entry name" value="Phosphoglycerate mutase-like"/>
    <property type="match status" value="1"/>
</dbReference>
<comment type="similarity">
    <text evidence="1">Belongs to the histidine acid phosphatase family.</text>
</comment>
<evidence type="ECO:0000256" key="2">
    <source>
        <dbReference type="SAM" id="MobiDB-lite"/>
    </source>
</evidence>
<keyword evidence="3" id="KW-1133">Transmembrane helix</keyword>
<protein>
    <submittedName>
        <fullName evidence="5">Histidine phosphatase superfamily, clade-2</fullName>
    </submittedName>
</protein>
<reference evidence="5 6" key="1">
    <citation type="journal article" date="2016" name="BMC Genomics">
        <title>Genome sequencing and secondary metabolism of the postharvest pathogen Penicillium griseofulvum.</title>
        <authorList>
            <person name="Banani H."/>
            <person name="Marcet-Houben M."/>
            <person name="Ballester A.R."/>
            <person name="Abbruscato P."/>
            <person name="Gonzalez-Candelas L."/>
            <person name="Gabaldon T."/>
            <person name="Spadaro D."/>
        </authorList>
    </citation>
    <scope>NUCLEOTIDE SEQUENCE [LARGE SCALE GENOMIC DNA]</scope>
    <source>
        <strain evidence="5 6">PG3</strain>
    </source>
</reference>
<dbReference type="Pfam" id="PF00328">
    <property type="entry name" value="His_Phos_2"/>
    <property type="match status" value="1"/>
</dbReference>
<comment type="caution">
    <text evidence="5">The sequence shown here is derived from an EMBL/GenBank/DDBJ whole genome shotgun (WGS) entry which is preliminary data.</text>
</comment>
<evidence type="ECO:0000256" key="4">
    <source>
        <dbReference type="SAM" id="SignalP"/>
    </source>
</evidence>
<keyword evidence="3" id="KW-0812">Transmembrane</keyword>
<feature type="transmembrane region" description="Helical" evidence="3">
    <location>
        <begin position="444"/>
        <end position="468"/>
    </location>
</feature>
<dbReference type="OrthoDB" id="258392at2759"/>
<evidence type="ECO:0000313" key="5">
    <source>
        <dbReference type="EMBL" id="KXG47485.1"/>
    </source>
</evidence>
<keyword evidence="3" id="KW-0472">Membrane</keyword>
<accession>A0A135LEX7</accession>
<dbReference type="InterPro" id="IPR050645">
    <property type="entry name" value="Histidine_acid_phosphatase"/>
</dbReference>
<dbReference type="PANTHER" id="PTHR11567">
    <property type="entry name" value="ACID PHOSPHATASE-RELATED"/>
    <property type="match status" value="1"/>
</dbReference>
<organism evidence="5 6">
    <name type="scientific">Penicillium patulum</name>
    <name type="common">Penicillium griseofulvum</name>
    <dbReference type="NCBI Taxonomy" id="5078"/>
    <lineage>
        <taxon>Eukaryota</taxon>
        <taxon>Fungi</taxon>
        <taxon>Dikarya</taxon>
        <taxon>Ascomycota</taxon>
        <taxon>Pezizomycotina</taxon>
        <taxon>Eurotiomycetes</taxon>
        <taxon>Eurotiomycetidae</taxon>
        <taxon>Eurotiales</taxon>
        <taxon>Aspergillaceae</taxon>
        <taxon>Penicillium</taxon>
    </lineage>
</organism>
<dbReference type="GeneID" id="63704368"/>
<evidence type="ECO:0000256" key="1">
    <source>
        <dbReference type="ARBA" id="ARBA00005375"/>
    </source>
</evidence>
<keyword evidence="4" id="KW-0732">Signal</keyword>
<evidence type="ECO:0000256" key="3">
    <source>
        <dbReference type="SAM" id="Phobius"/>
    </source>
</evidence>
<dbReference type="GO" id="GO:0016791">
    <property type="term" value="F:phosphatase activity"/>
    <property type="evidence" value="ECO:0007669"/>
    <property type="project" value="TreeGrafter"/>
</dbReference>
<gene>
    <name evidence="5" type="ORF">PGRI_013550</name>
</gene>
<feature type="chain" id="PRO_5007800491" evidence="4">
    <location>
        <begin position="22"/>
        <end position="579"/>
    </location>
</feature>
<proteinExistence type="inferred from homology"/>
<dbReference type="STRING" id="5078.A0A135LEX7"/>
<dbReference type="InterPro" id="IPR000560">
    <property type="entry name" value="His_Pase_clade-2"/>
</dbReference>
<dbReference type="EMBL" id="LHQR01000065">
    <property type="protein sequence ID" value="KXG47485.1"/>
    <property type="molecule type" value="Genomic_DNA"/>
</dbReference>
<dbReference type="InterPro" id="IPR029033">
    <property type="entry name" value="His_PPase_superfam"/>
</dbReference>
<evidence type="ECO:0000313" key="6">
    <source>
        <dbReference type="Proteomes" id="UP000070168"/>
    </source>
</evidence>
<dbReference type="AlphaFoldDB" id="A0A135LEX7"/>
<name>A0A135LEX7_PENPA</name>
<feature type="region of interest" description="Disordered" evidence="2">
    <location>
        <begin position="533"/>
        <end position="552"/>
    </location>
</feature>
<dbReference type="SUPFAM" id="SSF53254">
    <property type="entry name" value="Phosphoglycerate mutase-like"/>
    <property type="match status" value="1"/>
</dbReference>
<feature type="signal peptide" evidence="4">
    <location>
        <begin position="1"/>
        <end position="21"/>
    </location>
</feature>